<dbReference type="InterPro" id="IPR003362">
    <property type="entry name" value="Bact_transf"/>
</dbReference>
<dbReference type="PANTHER" id="PTHR30576">
    <property type="entry name" value="COLANIC BIOSYNTHESIS UDP-GLUCOSE LIPID CARRIER TRANSFERASE"/>
    <property type="match status" value="1"/>
</dbReference>
<evidence type="ECO:0000313" key="9">
    <source>
        <dbReference type="EMBL" id="AZZ52111.1"/>
    </source>
</evidence>
<dbReference type="GO" id="GO:0016780">
    <property type="term" value="F:phosphotransferase activity, for other substituted phosphate groups"/>
    <property type="evidence" value="ECO:0007669"/>
    <property type="project" value="TreeGrafter"/>
</dbReference>
<keyword evidence="4 7" id="KW-0812">Transmembrane</keyword>
<evidence type="ECO:0000313" key="10">
    <source>
        <dbReference type="Proteomes" id="UP000285317"/>
    </source>
</evidence>
<sequence length="506" mass="54933">MTAVSTAAPTPQRDPRALVLVPAPPAEASSWRRRFSRRVLAADVLVVLGAVSLAAGLRSTAEARSAEARSADLVVAGVLGALWVCSVLLAQRRLAHRIGAGADEFRRLFSATVATFGLASVASVLTHVDLPRVHVLIALPVGLGGMLAAHALSRGHLARERRAGRALSRVIVVGSAGDVTHIVTQIDRRRGRVEYDVVGVALSTGGERTLLADPRRSITVRGRSIPVVGAIDTIAQAVVEQRADAVVVAGQVDGGDAYLRRLCWALEPFAVELVLAPGLSSVAGPRIHWRPVDGLPLMRVEPPRYSGPRHALKRVLDVSVSALALLVLSPLLAVLAVMIRRDSTGPALFRQQRVGRAGHLFTMLKFRSMSIDAESRLAELSAANEGSGLLFKLRDDPRVTPLGRVLRRYSLDELPQFWNVLRGSMSLVGPRPPLLSEVERYDDVVNRRLYIKPGITGLWQTGGRSELDWEDGIRLDLYYVENWSLAGDLLILWRTLRVMLRPVGAY</sequence>
<evidence type="ECO:0000256" key="1">
    <source>
        <dbReference type="ARBA" id="ARBA00004141"/>
    </source>
</evidence>
<feature type="transmembrane region" description="Helical" evidence="7">
    <location>
        <begin position="111"/>
        <end position="128"/>
    </location>
</feature>
<evidence type="ECO:0000256" key="4">
    <source>
        <dbReference type="ARBA" id="ARBA00022692"/>
    </source>
</evidence>
<dbReference type="RefSeq" id="WP_127886924.1">
    <property type="nucleotide sequence ID" value="NZ_CP028137.1"/>
</dbReference>
<feature type="transmembrane region" description="Helical" evidence="7">
    <location>
        <begin position="39"/>
        <end position="61"/>
    </location>
</feature>
<keyword evidence="5 7" id="KW-1133">Transmembrane helix</keyword>
<dbReference type="NCBIfam" id="TIGR03025">
    <property type="entry name" value="EPS_sugtrans"/>
    <property type="match status" value="1"/>
</dbReference>
<name>A0A3Q9USD4_9MICO</name>
<dbReference type="Proteomes" id="UP000285317">
    <property type="component" value="Chromosome"/>
</dbReference>
<keyword evidence="3 9" id="KW-0808">Transferase</keyword>
<feature type="transmembrane region" description="Helical" evidence="7">
    <location>
        <begin position="134"/>
        <end position="152"/>
    </location>
</feature>
<organism evidence="9 10">
    <name type="scientific">Rathayibacter festucae DSM 15932</name>
    <dbReference type="NCBI Taxonomy" id="1328866"/>
    <lineage>
        <taxon>Bacteria</taxon>
        <taxon>Bacillati</taxon>
        <taxon>Actinomycetota</taxon>
        <taxon>Actinomycetes</taxon>
        <taxon>Micrococcales</taxon>
        <taxon>Microbacteriaceae</taxon>
        <taxon>Rathayibacter</taxon>
    </lineage>
</organism>
<evidence type="ECO:0000256" key="2">
    <source>
        <dbReference type="ARBA" id="ARBA00006464"/>
    </source>
</evidence>
<accession>A0A3Q9USD4</accession>
<feature type="domain" description="Bacterial sugar transferase" evidence="8">
    <location>
        <begin position="313"/>
        <end position="500"/>
    </location>
</feature>
<dbReference type="KEGG" id="rfs:C1I64_08595"/>
<evidence type="ECO:0000256" key="3">
    <source>
        <dbReference type="ARBA" id="ARBA00022679"/>
    </source>
</evidence>
<evidence type="ECO:0000256" key="6">
    <source>
        <dbReference type="ARBA" id="ARBA00023136"/>
    </source>
</evidence>
<dbReference type="AlphaFoldDB" id="A0A3Q9USD4"/>
<evidence type="ECO:0000259" key="8">
    <source>
        <dbReference type="Pfam" id="PF02397"/>
    </source>
</evidence>
<evidence type="ECO:0000256" key="7">
    <source>
        <dbReference type="SAM" id="Phobius"/>
    </source>
</evidence>
<keyword evidence="6 7" id="KW-0472">Membrane</keyword>
<comment type="subcellular location">
    <subcellularLocation>
        <location evidence="1">Membrane</location>
        <topology evidence="1">Multi-pass membrane protein</topology>
    </subcellularLocation>
</comment>
<evidence type="ECO:0000256" key="5">
    <source>
        <dbReference type="ARBA" id="ARBA00022989"/>
    </source>
</evidence>
<comment type="similarity">
    <text evidence="2">Belongs to the bacterial sugar transferase family.</text>
</comment>
<dbReference type="PANTHER" id="PTHR30576:SF10">
    <property type="entry name" value="SLL5057 PROTEIN"/>
    <property type="match status" value="1"/>
</dbReference>
<gene>
    <name evidence="9" type="ORF">C1I64_08595</name>
</gene>
<dbReference type="GO" id="GO:0016020">
    <property type="term" value="C:membrane"/>
    <property type="evidence" value="ECO:0007669"/>
    <property type="project" value="UniProtKB-SubCell"/>
</dbReference>
<feature type="transmembrane region" description="Helical" evidence="7">
    <location>
        <begin position="73"/>
        <end position="90"/>
    </location>
</feature>
<dbReference type="EMBL" id="CP028137">
    <property type="protein sequence ID" value="AZZ52111.1"/>
    <property type="molecule type" value="Genomic_DNA"/>
</dbReference>
<proteinExistence type="inferred from homology"/>
<feature type="transmembrane region" description="Helical" evidence="7">
    <location>
        <begin position="315"/>
        <end position="339"/>
    </location>
</feature>
<dbReference type="Pfam" id="PF02397">
    <property type="entry name" value="Bac_transf"/>
    <property type="match status" value="1"/>
</dbReference>
<protein>
    <submittedName>
        <fullName evidence="9">Polyprenyl glycosylphosphotransferase</fullName>
    </submittedName>
</protein>
<reference evidence="9 10" key="1">
    <citation type="submission" date="2018-03" db="EMBL/GenBank/DDBJ databases">
        <title>Bacteriophage NCPPB3778 and a type I-E CRISPR drive the evolution of the US Biological Select Agent, Rathayibacter toxicus.</title>
        <authorList>
            <person name="Davis E.W.II."/>
            <person name="Tabima J.F."/>
            <person name="Weisberg A.J."/>
            <person name="Dantas Lopes L."/>
            <person name="Wiseman M.S."/>
            <person name="Wiseman M.S."/>
            <person name="Pupko T."/>
            <person name="Belcher M.S."/>
            <person name="Sechler A.J."/>
            <person name="Tancos M.A."/>
            <person name="Schroeder B.K."/>
            <person name="Murray T.D."/>
            <person name="Luster D.G."/>
            <person name="Schneider W.L."/>
            <person name="Rogers E."/>
            <person name="Andreote F.D."/>
            <person name="Grunwald N.J."/>
            <person name="Putnam M.L."/>
            <person name="Chang J.H."/>
        </authorList>
    </citation>
    <scope>NUCLEOTIDE SEQUENCE [LARGE SCALE GENOMIC DNA]</scope>
    <source>
        <strain evidence="9 10">DSM 15932</strain>
    </source>
</reference>
<dbReference type="InterPro" id="IPR017475">
    <property type="entry name" value="EPS_sugar_tfrase"/>
</dbReference>